<dbReference type="EMBL" id="CP053835">
    <property type="protein sequence ID" value="QKF77007.1"/>
    <property type="molecule type" value="Genomic_DNA"/>
</dbReference>
<dbReference type="AlphaFoldDB" id="A0AAE7BFB7"/>
<evidence type="ECO:0000256" key="1">
    <source>
        <dbReference type="ARBA" id="ARBA00023015"/>
    </source>
</evidence>
<feature type="domain" description="HTH gntR-type" evidence="4">
    <location>
        <begin position="8"/>
        <end position="75"/>
    </location>
</feature>
<protein>
    <submittedName>
        <fullName evidence="5">Transcriptional regulator, GntR family</fullName>
    </submittedName>
</protein>
<dbReference type="GO" id="GO:0003700">
    <property type="term" value="F:DNA-binding transcription factor activity"/>
    <property type="evidence" value="ECO:0007669"/>
    <property type="project" value="InterPro"/>
</dbReference>
<dbReference type="PANTHER" id="PTHR43537:SF53">
    <property type="entry name" value="HTH-TYPE TRANSCRIPTIONAL REPRESSOR NANR"/>
    <property type="match status" value="1"/>
</dbReference>
<dbReference type="Proteomes" id="UP000503313">
    <property type="component" value="Chromosome"/>
</dbReference>
<evidence type="ECO:0000256" key="2">
    <source>
        <dbReference type="ARBA" id="ARBA00023125"/>
    </source>
</evidence>
<keyword evidence="1" id="KW-0805">Transcription regulation</keyword>
<dbReference type="InterPro" id="IPR011711">
    <property type="entry name" value="GntR_C"/>
</dbReference>
<dbReference type="InterPro" id="IPR000524">
    <property type="entry name" value="Tscrpt_reg_HTH_GntR"/>
</dbReference>
<dbReference type="Gene3D" id="1.20.120.530">
    <property type="entry name" value="GntR ligand-binding domain-like"/>
    <property type="match status" value="1"/>
</dbReference>
<proteinExistence type="predicted"/>
<reference evidence="5 6" key="1">
    <citation type="submission" date="2020-05" db="EMBL/GenBank/DDBJ databases">
        <title>Complete genome sequencing of Campylobacter and Arcobacter type strains.</title>
        <authorList>
            <person name="Miller W.G."/>
            <person name="Yee E."/>
        </authorList>
    </citation>
    <scope>NUCLEOTIDE SEQUENCE [LARGE SCALE GENOMIC DNA]</scope>
    <source>
        <strain evidence="5 6">LMG 25694</strain>
    </source>
</reference>
<evidence type="ECO:0000313" key="5">
    <source>
        <dbReference type="EMBL" id="QKF77007.1"/>
    </source>
</evidence>
<dbReference type="Pfam" id="PF00392">
    <property type="entry name" value="GntR"/>
    <property type="match status" value="1"/>
</dbReference>
<dbReference type="SUPFAM" id="SSF48008">
    <property type="entry name" value="GntR ligand-binding domain-like"/>
    <property type="match status" value="1"/>
</dbReference>
<organism evidence="5 6">
    <name type="scientific">Arcobacter defluvii</name>
    <dbReference type="NCBI Taxonomy" id="873191"/>
    <lineage>
        <taxon>Bacteria</taxon>
        <taxon>Pseudomonadati</taxon>
        <taxon>Campylobacterota</taxon>
        <taxon>Epsilonproteobacteria</taxon>
        <taxon>Campylobacterales</taxon>
        <taxon>Arcobacteraceae</taxon>
        <taxon>Arcobacter</taxon>
    </lineage>
</organism>
<keyword evidence="3" id="KW-0804">Transcription</keyword>
<dbReference type="SMART" id="SM00345">
    <property type="entry name" value="HTH_GNTR"/>
    <property type="match status" value="1"/>
</dbReference>
<dbReference type="GO" id="GO:0003677">
    <property type="term" value="F:DNA binding"/>
    <property type="evidence" value="ECO:0007669"/>
    <property type="project" value="UniProtKB-KW"/>
</dbReference>
<dbReference type="SUPFAM" id="SSF46785">
    <property type="entry name" value="Winged helix' DNA-binding domain"/>
    <property type="match status" value="1"/>
</dbReference>
<evidence type="ECO:0000259" key="4">
    <source>
        <dbReference type="PROSITE" id="PS50949"/>
    </source>
</evidence>
<keyword evidence="2" id="KW-0238">DNA-binding</keyword>
<gene>
    <name evidence="5" type="ORF">ADFLV_0966</name>
</gene>
<dbReference type="PANTHER" id="PTHR43537">
    <property type="entry name" value="TRANSCRIPTIONAL REGULATOR, GNTR FAMILY"/>
    <property type="match status" value="1"/>
</dbReference>
<dbReference type="PROSITE" id="PS50949">
    <property type="entry name" value="HTH_GNTR"/>
    <property type="match status" value="1"/>
</dbReference>
<accession>A0AAE7BFB7</accession>
<dbReference type="InterPro" id="IPR008920">
    <property type="entry name" value="TF_FadR/GntR_C"/>
</dbReference>
<keyword evidence="6" id="KW-1185">Reference proteome</keyword>
<dbReference type="KEGG" id="adz:ADFLV_0966"/>
<sequence>MMEVNDVITLEDNIVNFIFDSIFNKKLHPGIKLSESVLAKELNTSRDVVRKAFSKLETMGILTYKKNQGFHVVWISEEDAKDIFSARKIIETGVVEIVTQKHANQNIDLSSLLENVNTEEYLKISHRNGEYVKSSCDFHLNLASLSENEFLINALKPLIPLSILAALIYEDENTQFSSYDEHRVLIDTIKSNNIENAKRVMLEHLDHCVEVLDFGITPTKKIKFIFGK</sequence>
<dbReference type="RefSeq" id="WP_172658758.1">
    <property type="nucleotide sequence ID" value="NZ_CP053835.1"/>
</dbReference>
<evidence type="ECO:0000256" key="3">
    <source>
        <dbReference type="ARBA" id="ARBA00023163"/>
    </source>
</evidence>
<name>A0AAE7BFB7_9BACT</name>
<evidence type="ECO:0000313" key="6">
    <source>
        <dbReference type="Proteomes" id="UP000503313"/>
    </source>
</evidence>
<dbReference type="Pfam" id="PF07729">
    <property type="entry name" value="FCD"/>
    <property type="match status" value="1"/>
</dbReference>
<dbReference type="Gene3D" id="1.10.10.10">
    <property type="entry name" value="Winged helix-like DNA-binding domain superfamily/Winged helix DNA-binding domain"/>
    <property type="match status" value="1"/>
</dbReference>
<dbReference type="InterPro" id="IPR036390">
    <property type="entry name" value="WH_DNA-bd_sf"/>
</dbReference>
<dbReference type="InterPro" id="IPR036388">
    <property type="entry name" value="WH-like_DNA-bd_sf"/>
</dbReference>